<dbReference type="PANTHER" id="PTHR31302">
    <property type="entry name" value="TRANSMEMBRANE PROTEIN WITH METALLOPHOSPHOESTERASE DOMAIN-RELATED"/>
    <property type="match status" value="1"/>
</dbReference>
<comment type="caution">
    <text evidence="2">The sequence shown here is derived from an EMBL/GenBank/DDBJ whole genome shotgun (WGS) entry which is preliminary data.</text>
</comment>
<sequence>MFYMIISIILLLYFGLNYYIGSWFRDNMGDAMSFMNIEVYWSIFFIIVLFSFVGVILNHYLPKFLQHRIYLLASYWLAALTYFTMCIITLNLINMLGIWFHLIPLQILSKENNSFRIGLLVLITVSILLIYGTINAKNLRVTSYKLNIEKQAGPLKRLHIALSSDIHLSDLKDKGMKKLVEKINEIKPDIVLFAGDIIDADRDMALYDFDSMQNHFKKC</sequence>
<feature type="transmembrane region" description="Helical" evidence="1">
    <location>
        <begin position="5"/>
        <end position="24"/>
    </location>
</feature>
<protein>
    <submittedName>
        <fullName evidence="2">Putative metallophosphoesterase</fullName>
        <ecNumber evidence="2">3.1.-.-</ecNumber>
    </submittedName>
</protein>
<name>A0A1V4IRK5_9CLOT</name>
<dbReference type="GO" id="GO:0016787">
    <property type="term" value="F:hydrolase activity"/>
    <property type="evidence" value="ECO:0007669"/>
    <property type="project" value="UniProtKB-KW"/>
</dbReference>
<dbReference type="AlphaFoldDB" id="A0A1V4IRK5"/>
<evidence type="ECO:0000313" key="2">
    <source>
        <dbReference type="EMBL" id="OPJ62652.1"/>
    </source>
</evidence>
<dbReference type="Proteomes" id="UP000191056">
    <property type="component" value="Unassembled WGS sequence"/>
</dbReference>
<dbReference type="STRING" id="225345.CLCHR_19450"/>
<reference evidence="2 3" key="1">
    <citation type="submission" date="2017-03" db="EMBL/GenBank/DDBJ databases">
        <title>Genome sequence of Clostridium chromiireducens DSM 23318.</title>
        <authorList>
            <person name="Poehlein A."/>
            <person name="Daniel R."/>
        </authorList>
    </citation>
    <scope>NUCLEOTIDE SEQUENCE [LARGE SCALE GENOMIC DNA]</scope>
    <source>
        <strain evidence="2 3">DSM 23318</strain>
    </source>
</reference>
<accession>A0A1V4IRK5</accession>
<dbReference type="PANTHER" id="PTHR31302:SF0">
    <property type="entry name" value="TRANSMEMBRANE PROTEIN WITH METALLOPHOSPHOESTERASE DOMAIN"/>
    <property type="match status" value="1"/>
</dbReference>
<dbReference type="SUPFAM" id="SSF56300">
    <property type="entry name" value="Metallo-dependent phosphatases"/>
    <property type="match status" value="1"/>
</dbReference>
<dbReference type="EC" id="3.1.-.-" evidence="2"/>
<keyword evidence="1" id="KW-0812">Transmembrane</keyword>
<organism evidence="2 3">
    <name type="scientific">Clostridium chromiireducens</name>
    <dbReference type="NCBI Taxonomy" id="225345"/>
    <lineage>
        <taxon>Bacteria</taxon>
        <taxon>Bacillati</taxon>
        <taxon>Bacillota</taxon>
        <taxon>Clostridia</taxon>
        <taxon>Eubacteriales</taxon>
        <taxon>Clostridiaceae</taxon>
        <taxon>Clostridium</taxon>
    </lineage>
</organism>
<keyword evidence="1" id="KW-1133">Transmembrane helix</keyword>
<dbReference type="Gene3D" id="3.60.21.10">
    <property type="match status" value="1"/>
</dbReference>
<gene>
    <name evidence="2" type="ORF">CLCHR_19450</name>
</gene>
<feature type="transmembrane region" description="Helical" evidence="1">
    <location>
        <begin position="114"/>
        <end position="134"/>
    </location>
</feature>
<dbReference type="EMBL" id="MZGT01000022">
    <property type="protein sequence ID" value="OPJ62652.1"/>
    <property type="molecule type" value="Genomic_DNA"/>
</dbReference>
<dbReference type="InterPro" id="IPR051158">
    <property type="entry name" value="Metallophosphoesterase_sf"/>
</dbReference>
<feature type="transmembrane region" description="Helical" evidence="1">
    <location>
        <begin position="69"/>
        <end position="102"/>
    </location>
</feature>
<feature type="transmembrane region" description="Helical" evidence="1">
    <location>
        <begin position="39"/>
        <end position="57"/>
    </location>
</feature>
<evidence type="ECO:0000313" key="3">
    <source>
        <dbReference type="Proteomes" id="UP000191056"/>
    </source>
</evidence>
<dbReference type="InterPro" id="IPR029052">
    <property type="entry name" value="Metallo-depent_PP-like"/>
</dbReference>
<proteinExistence type="predicted"/>
<keyword evidence="2" id="KW-0378">Hydrolase</keyword>
<keyword evidence="1" id="KW-0472">Membrane</keyword>
<evidence type="ECO:0000256" key="1">
    <source>
        <dbReference type="SAM" id="Phobius"/>
    </source>
</evidence>
<keyword evidence="3" id="KW-1185">Reference proteome</keyword>